<evidence type="ECO:0000313" key="2">
    <source>
        <dbReference type="Proteomes" id="UP000654947"/>
    </source>
</evidence>
<sequence>MATPRAPTRNPALQKIPEKNFALRGPLRSTHLPPKAAERPSMTMAMLKMTPIAVSEVSKRSTRGLRKTLKAYTWPMDRCTASADGGMNHRL</sequence>
<reference evidence="1 2" key="1">
    <citation type="journal article" date="2014" name="Int. J. Syst. Evol. Microbiol.">
        <title>Complete genome sequence of Corynebacterium casei LMG S-19264T (=DSM 44701T), isolated from a smear-ripened cheese.</title>
        <authorList>
            <consortium name="US DOE Joint Genome Institute (JGI-PGF)"/>
            <person name="Walter F."/>
            <person name="Albersmeier A."/>
            <person name="Kalinowski J."/>
            <person name="Ruckert C."/>
        </authorList>
    </citation>
    <scope>NUCLEOTIDE SEQUENCE [LARGE SCALE GENOMIC DNA]</scope>
    <source>
        <strain evidence="1 2">KCTC 19473</strain>
    </source>
</reference>
<gene>
    <name evidence="1" type="ORF">GCM10007147_20300</name>
</gene>
<accession>A0A918XB96</accession>
<proteinExistence type="predicted"/>
<dbReference type="Proteomes" id="UP000654947">
    <property type="component" value="Unassembled WGS sequence"/>
</dbReference>
<protein>
    <submittedName>
        <fullName evidence="1">Uncharacterized protein</fullName>
    </submittedName>
</protein>
<name>A0A918XB96_9ACTN</name>
<organism evidence="1 2">
    <name type="scientific">Nocardiopsis kunsanensis</name>
    <dbReference type="NCBI Taxonomy" id="141693"/>
    <lineage>
        <taxon>Bacteria</taxon>
        <taxon>Bacillati</taxon>
        <taxon>Actinomycetota</taxon>
        <taxon>Actinomycetes</taxon>
        <taxon>Streptosporangiales</taxon>
        <taxon>Nocardiopsidaceae</taxon>
        <taxon>Nocardiopsis</taxon>
    </lineage>
</organism>
<dbReference type="AlphaFoldDB" id="A0A918XB96"/>
<comment type="caution">
    <text evidence="1">The sequence shown here is derived from an EMBL/GenBank/DDBJ whole genome shotgun (WGS) entry which is preliminary data.</text>
</comment>
<dbReference type="EMBL" id="BMXL01000008">
    <property type="protein sequence ID" value="GHD24366.1"/>
    <property type="molecule type" value="Genomic_DNA"/>
</dbReference>
<keyword evidence="2" id="KW-1185">Reference proteome</keyword>
<evidence type="ECO:0000313" key="1">
    <source>
        <dbReference type="EMBL" id="GHD24366.1"/>
    </source>
</evidence>